<feature type="non-terminal residue" evidence="2">
    <location>
        <position position="1"/>
    </location>
</feature>
<dbReference type="AlphaFoldDB" id="A0A497JG95"/>
<dbReference type="EMBL" id="QMWP01000124">
    <property type="protein sequence ID" value="RLG69609.1"/>
    <property type="molecule type" value="Genomic_DNA"/>
</dbReference>
<accession>A0A497JG95</accession>
<organism evidence="2 3">
    <name type="scientific">Candidatus Iainarchaeum sp</name>
    <dbReference type="NCBI Taxonomy" id="3101447"/>
    <lineage>
        <taxon>Archaea</taxon>
        <taxon>Candidatus Iainarchaeota</taxon>
        <taxon>Candidatus Iainarchaeia</taxon>
        <taxon>Candidatus Iainarchaeales</taxon>
        <taxon>Candidatus Iainarchaeaceae</taxon>
        <taxon>Candidatus Iainarchaeum</taxon>
    </lineage>
</organism>
<keyword evidence="1" id="KW-0812">Transmembrane</keyword>
<evidence type="ECO:0000256" key="1">
    <source>
        <dbReference type="SAM" id="Phobius"/>
    </source>
</evidence>
<sequence>GRKRGILKRTGKTSMRRGKAHVLAIMGGLGLGLLLYYVVVGPSSRREISIRDVAQAREMFNKFERFEVKFSNKKEVVGVVRSIVENLGPNAALKILSSDHMKILKPEIRVWILRSVLDGLHKRTTNYLKRLQRPEGLLKKLGSELAENTKDVIERLSKLSREFTALKEVKDEKKLYNGVKKLAESLGRIDEELFKSLSSIEETSKYLEKALEQMR</sequence>
<protein>
    <submittedName>
        <fullName evidence="2">Uncharacterized protein</fullName>
    </submittedName>
</protein>
<evidence type="ECO:0000313" key="3">
    <source>
        <dbReference type="Proteomes" id="UP000278031"/>
    </source>
</evidence>
<reference evidence="2 3" key="1">
    <citation type="submission" date="2018-06" db="EMBL/GenBank/DDBJ databases">
        <title>Extensive metabolic versatility and redundancy in microbially diverse, dynamic hydrothermal sediments.</title>
        <authorList>
            <person name="Dombrowski N."/>
            <person name="Teske A."/>
            <person name="Baker B.J."/>
        </authorList>
    </citation>
    <scope>NUCLEOTIDE SEQUENCE [LARGE SCALE GENOMIC DNA]</scope>
    <source>
        <strain evidence="2">B51_G17</strain>
    </source>
</reference>
<name>A0A497JG95_9ARCH</name>
<keyword evidence="1" id="KW-0472">Membrane</keyword>
<feature type="transmembrane region" description="Helical" evidence="1">
    <location>
        <begin position="20"/>
        <end position="39"/>
    </location>
</feature>
<proteinExistence type="predicted"/>
<gene>
    <name evidence="2" type="ORF">DRO04_03150</name>
</gene>
<comment type="caution">
    <text evidence="2">The sequence shown here is derived from an EMBL/GenBank/DDBJ whole genome shotgun (WGS) entry which is preliminary data.</text>
</comment>
<keyword evidence="1" id="KW-1133">Transmembrane helix</keyword>
<evidence type="ECO:0000313" key="2">
    <source>
        <dbReference type="EMBL" id="RLG69609.1"/>
    </source>
</evidence>
<dbReference type="Proteomes" id="UP000278031">
    <property type="component" value="Unassembled WGS sequence"/>
</dbReference>